<accession>A0ABX3BPT1</accession>
<dbReference type="RefSeq" id="WP_044233294.1">
    <property type="nucleotide sequence ID" value="NZ_MCII02000020.1"/>
</dbReference>
<name>A0ABX3BPT1_9PAST</name>
<evidence type="ECO:0000313" key="1">
    <source>
        <dbReference type="EMBL" id="OEY77212.1"/>
    </source>
</evidence>
<comment type="caution">
    <text evidence="1">The sequence shown here is derived from an EMBL/GenBank/DDBJ whole genome shotgun (WGS) entry which is preliminary data.</text>
</comment>
<keyword evidence="2" id="KW-1185">Reference proteome</keyword>
<gene>
    <name evidence="1" type="ORF">BFQ30_07305</name>
</gene>
<dbReference type="EMBL" id="MDJC01000011">
    <property type="protein sequence ID" value="OEY77212.1"/>
    <property type="molecule type" value="Genomic_DNA"/>
</dbReference>
<evidence type="ECO:0008006" key="3">
    <source>
        <dbReference type="Google" id="ProtNLM"/>
    </source>
</evidence>
<sequence length="72" mass="8846">MYECYFENKSYKEKLEELMLIFENRTVNGMDYHYHSVKFSGYSKKEAIRLYRERFNLKGVKLDLFVEPSIIY</sequence>
<dbReference type="Proteomes" id="UP000175677">
    <property type="component" value="Unassembled WGS sequence"/>
</dbReference>
<evidence type="ECO:0000313" key="2">
    <source>
        <dbReference type="Proteomes" id="UP000175677"/>
    </source>
</evidence>
<proteinExistence type="predicted"/>
<organism evidence="1 2">
    <name type="scientific">Haemophilus quentini</name>
    <dbReference type="NCBI Taxonomy" id="123834"/>
    <lineage>
        <taxon>Bacteria</taxon>
        <taxon>Pseudomonadati</taxon>
        <taxon>Pseudomonadota</taxon>
        <taxon>Gammaproteobacteria</taxon>
        <taxon>Pasteurellales</taxon>
        <taxon>Pasteurellaceae</taxon>
        <taxon>Haemophilus</taxon>
    </lineage>
</organism>
<reference evidence="1 2" key="1">
    <citation type="submission" date="2016-08" db="EMBL/GenBank/DDBJ databases">
        <authorList>
            <person name="Eshaghi A."/>
            <person name="Soares D."/>
            <person name="Kus J."/>
            <person name="Richardson D."/>
            <person name="Li A."/>
            <person name="Patel S.N."/>
        </authorList>
    </citation>
    <scope>NUCLEOTIDE SEQUENCE [LARGE SCALE GENOMIC DNA]</scope>
    <source>
        <strain evidence="1 2">C860</strain>
    </source>
</reference>
<protein>
    <recommendedName>
        <fullName evidence="3">SPOR domain-containing protein</fullName>
    </recommendedName>
</protein>